<evidence type="ECO:0000256" key="3">
    <source>
        <dbReference type="ARBA" id="ARBA00022963"/>
    </source>
</evidence>
<proteinExistence type="predicted"/>
<name>A0A485LFW4_9STRA</name>
<evidence type="ECO:0000313" key="7">
    <source>
        <dbReference type="EMBL" id="VFT95769.1"/>
    </source>
</evidence>
<dbReference type="EMBL" id="VJMH01006439">
    <property type="protein sequence ID" value="KAF0689541.1"/>
    <property type="molecule type" value="Genomic_DNA"/>
</dbReference>
<feature type="transmembrane region" description="Helical" evidence="5">
    <location>
        <begin position="22"/>
        <end position="47"/>
    </location>
</feature>
<keyword evidence="5" id="KW-1133">Transmembrane helix</keyword>
<reference evidence="6" key="2">
    <citation type="submission" date="2019-06" db="EMBL/GenBank/DDBJ databases">
        <title>Genomics analysis of Aphanomyces spp. identifies a new class of oomycete effector associated with host adaptation.</title>
        <authorList>
            <person name="Gaulin E."/>
        </authorList>
    </citation>
    <scope>NUCLEOTIDE SEQUENCE</scope>
    <source>
        <strain evidence="6">CBS 578.67</strain>
    </source>
</reference>
<dbReference type="InterPro" id="IPR029058">
    <property type="entry name" value="AB_hydrolase_fold"/>
</dbReference>
<accession>A0A485LFW4</accession>
<dbReference type="Gene3D" id="3.40.50.1820">
    <property type="entry name" value="alpha/beta hydrolase"/>
    <property type="match status" value="1"/>
</dbReference>
<keyword evidence="4" id="KW-0443">Lipid metabolism</keyword>
<evidence type="ECO:0000256" key="1">
    <source>
        <dbReference type="ARBA" id="ARBA00013201"/>
    </source>
</evidence>
<dbReference type="EC" id="3.1.1.47" evidence="1"/>
<evidence type="ECO:0000256" key="4">
    <source>
        <dbReference type="ARBA" id="ARBA00023098"/>
    </source>
</evidence>
<evidence type="ECO:0000256" key="2">
    <source>
        <dbReference type="ARBA" id="ARBA00022801"/>
    </source>
</evidence>
<dbReference type="PANTHER" id="PTHR10272:SF0">
    <property type="entry name" value="PLATELET-ACTIVATING FACTOR ACETYLHYDROLASE"/>
    <property type="match status" value="1"/>
</dbReference>
<reference evidence="7 8" key="1">
    <citation type="submission" date="2019-03" db="EMBL/GenBank/DDBJ databases">
        <authorList>
            <person name="Gaulin E."/>
            <person name="Dumas B."/>
        </authorList>
    </citation>
    <scope>NUCLEOTIDE SEQUENCE [LARGE SCALE GENOMIC DNA]</scope>
    <source>
        <strain evidence="7">CBS 568.67</strain>
    </source>
</reference>
<dbReference type="GO" id="GO:0003847">
    <property type="term" value="F:1-alkyl-2-acetylglycerophosphocholine esterase activity"/>
    <property type="evidence" value="ECO:0007669"/>
    <property type="project" value="UniProtKB-EC"/>
</dbReference>
<evidence type="ECO:0000313" key="8">
    <source>
        <dbReference type="Proteomes" id="UP000332933"/>
    </source>
</evidence>
<dbReference type="Proteomes" id="UP000332933">
    <property type="component" value="Unassembled WGS sequence"/>
</dbReference>
<feature type="transmembrane region" description="Helical" evidence="5">
    <location>
        <begin position="85"/>
        <end position="106"/>
    </location>
</feature>
<dbReference type="AlphaFoldDB" id="A0A485LFW4"/>
<keyword evidence="2" id="KW-0378">Hydrolase</keyword>
<keyword evidence="8" id="KW-1185">Reference proteome</keyword>
<keyword evidence="5" id="KW-0812">Transmembrane</keyword>
<dbReference type="PANTHER" id="PTHR10272">
    <property type="entry name" value="PLATELET-ACTIVATING FACTOR ACETYLHYDROLASE"/>
    <property type="match status" value="1"/>
</dbReference>
<dbReference type="GO" id="GO:0016042">
    <property type="term" value="P:lipid catabolic process"/>
    <property type="evidence" value="ECO:0007669"/>
    <property type="project" value="UniProtKB-KW"/>
</dbReference>
<dbReference type="Pfam" id="PF03403">
    <property type="entry name" value="PAF-AH_p_II"/>
    <property type="match status" value="1"/>
</dbReference>
<gene>
    <name evidence="7" type="primary">Aste57867_19044</name>
    <name evidence="6" type="ORF">As57867_018980</name>
    <name evidence="7" type="ORF">ASTE57867_19044</name>
</gene>
<evidence type="ECO:0000256" key="5">
    <source>
        <dbReference type="SAM" id="Phobius"/>
    </source>
</evidence>
<keyword evidence="5" id="KW-0472">Membrane</keyword>
<dbReference type="EMBL" id="CAADRA010006460">
    <property type="protein sequence ID" value="VFT95769.1"/>
    <property type="molecule type" value="Genomic_DNA"/>
</dbReference>
<keyword evidence="3" id="KW-0442">Lipid degradation</keyword>
<evidence type="ECO:0000313" key="6">
    <source>
        <dbReference type="EMBL" id="KAF0689541.1"/>
    </source>
</evidence>
<protein>
    <recommendedName>
        <fullName evidence="1">1-alkyl-2-acetylglycerophosphocholine esterase</fullName>
        <ecNumber evidence="1">3.1.1.47</ecNumber>
    </recommendedName>
</protein>
<dbReference type="SUPFAM" id="SSF53474">
    <property type="entry name" value="alpha/beta-Hydrolases"/>
    <property type="match status" value="1"/>
</dbReference>
<dbReference type="OrthoDB" id="2363873at2759"/>
<sequence>MNATELDTFKLAKMLRQRSIELALLLLVAAQSVCFNVVPGFALQILFGIVELAVLYLHLWRVELAPLYIALALNLVASAQSLPSWWWLVWLQASLCVVGILSAIVFPLPSFPPLSAAHPDVGCQTARLHGLDCRIFYPVTRSSHPFTPYLHHGQHLAVGLNTFVPHIPAWFFTSLQNGVLSARADAPLQPSPDAAGWPVVIFSHGLGGALELYSSICQYLASEGMVVVALNHTDGSAAVYRNPDDLTFEYYDRPPPSALEDWDGHGYGLRNKQLHVRAAQIQRVVDAIVGLNNDDRTSVFYQALDLNRIGAAGHSFGGASVLTAAKQDSRIRAVVGLDVWMAPLDKLFGGLNVPVCSIVSQQWVDWKEHHDAMQQFMYKCTDPHTAFLAIEHTRHNNFCDLALFSPVLNKLFRAAGSIEPTYMLDMTSQLTAGYLRHAFYGNQAFKTMHRRFPELLVLNAKLKTTTDDE</sequence>
<organism evidence="7 8">
    <name type="scientific">Aphanomyces stellatus</name>
    <dbReference type="NCBI Taxonomy" id="120398"/>
    <lineage>
        <taxon>Eukaryota</taxon>
        <taxon>Sar</taxon>
        <taxon>Stramenopiles</taxon>
        <taxon>Oomycota</taxon>
        <taxon>Saprolegniomycetes</taxon>
        <taxon>Saprolegniales</taxon>
        <taxon>Verrucalvaceae</taxon>
        <taxon>Aphanomyces</taxon>
    </lineage>
</organism>
<feature type="transmembrane region" description="Helical" evidence="5">
    <location>
        <begin position="53"/>
        <end position="73"/>
    </location>
</feature>